<proteinExistence type="predicted"/>
<gene>
    <name evidence="1" type="ORF">EVAR_16907_1</name>
</gene>
<organism evidence="1 2">
    <name type="scientific">Eumeta variegata</name>
    <name type="common">Bagworm moth</name>
    <name type="synonym">Eumeta japonica</name>
    <dbReference type="NCBI Taxonomy" id="151549"/>
    <lineage>
        <taxon>Eukaryota</taxon>
        <taxon>Metazoa</taxon>
        <taxon>Ecdysozoa</taxon>
        <taxon>Arthropoda</taxon>
        <taxon>Hexapoda</taxon>
        <taxon>Insecta</taxon>
        <taxon>Pterygota</taxon>
        <taxon>Neoptera</taxon>
        <taxon>Endopterygota</taxon>
        <taxon>Lepidoptera</taxon>
        <taxon>Glossata</taxon>
        <taxon>Ditrysia</taxon>
        <taxon>Tineoidea</taxon>
        <taxon>Psychidae</taxon>
        <taxon>Oiketicinae</taxon>
        <taxon>Eumeta</taxon>
    </lineage>
</organism>
<dbReference type="Proteomes" id="UP000299102">
    <property type="component" value="Unassembled WGS sequence"/>
</dbReference>
<comment type="caution">
    <text evidence="1">The sequence shown here is derived from an EMBL/GenBank/DDBJ whole genome shotgun (WGS) entry which is preliminary data.</text>
</comment>
<reference evidence="1 2" key="1">
    <citation type="journal article" date="2019" name="Commun. Biol.">
        <title>The bagworm genome reveals a unique fibroin gene that provides high tensile strength.</title>
        <authorList>
            <person name="Kono N."/>
            <person name="Nakamura H."/>
            <person name="Ohtoshi R."/>
            <person name="Tomita M."/>
            <person name="Numata K."/>
            <person name="Arakawa K."/>
        </authorList>
    </citation>
    <scope>NUCLEOTIDE SEQUENCE [LARGE SCALE GENOMIC DNA]</scope>
</reference>
<accession>A0A4C1TVB3</accession>
<name>A0A4C1TVB3_EUMVA</name>
<protein>
    <submittedName>
        <fullName evidence="1">Uncharacterized protein</fullName>
    </submittedName>
</protein>
<keyword evidence="2" id="KW-1185">Reference proteome</keyword>
<evidence type="ECO:0000313" key="1">
    <source>
        <dbReference type="EMBL" id="GBP17965.1"/>
    </source>
</evidence>
<dbReference type="AlphaFoldDB" id="A0A4C1TVB3"/>
<dbReference type="EMBL" id="BGZK01000092">
    <property type="protein sequence ID" value="GBP17965.1"/>
    <property type="molecule type" value="Genomic_DNA"/>
</dbReference>
<sequence>MYHCEVGDSGTRSRSPRLVSLPPLLMRRLGGVCVQSYAGFLNLHNIHIRGAVAGPSAIAGNNRGCGAVHQRAAPARLHAPARGMSDRYSAENIARNNILRIISGRAQQPRTVHEPCTYGILYRSGSSSEMFLVYKGIAVATVSPRPDLEPGVKPALFIHTARRAPSLSAPRDEQRSRRRLRYHLLIRGAYGDILETHLAYRPTSALDGGVSDTPTYTNARGHTLFALLYLD</sequence>
<evidence type="ECO:0000313" key="2">
    <source>
        <dbReference type="Proteomes" id="UP000299102"/>
    </source>
</evidence>